<dbReference type="STRING" id="391625.PPSIR1_17010"/>
<feature type="chain" id="PRO_5002693993" evidence="2">
    <location>
        <begin position="29"/>
        <end position="425"/>
    </location>
</feature>
<protein>
    <submittedName>
        <fullName evidence="3">Uncharacterized protein</fullName>
    </submittedName>
</protein>
<feature type="compositionally biased region" description="Low complexity" evidence="1">
    <location>
        <begin position="29"/>
        <end position="42"/>
    </location>
</feature>
<feature type="compositionally biased region" description="Polar residues" evidence="1">
    <location>
        <begin position="94"/>
        <end position="107"/>
    </location>
</feature>
<evidence type="ECO:0000256" key="1">
    <source>
        <dbReference type="SAM" id="MobiDB-lite"/>
    </source>
</evidence>
<evidence type="ECO:0000313" key="3">
    <source>
        <dbReference type="EMBL" id="EDM75021.1"/>
    </source>
</evidence>
<sequence>MDNSMRTSILVSLFSVALLTALPGVAHAGPEAAEASADAPADGPEEGAEAPSEAVGDSEAAPEAAAEPPETAPEEPAPIADPATEDSTEGPAKTGTTSVGGDPTQGSEARAPGKKIQLPVDIGDKHSITYTSLLAPRINPLGLEERLWIGYQYRLYDKEKTILNGSNIGLFFRPVVSPAIALVGATLQIQPAAVFRFRATYSYVQYFGTFQFFQSYQSPYDDYSDTQLDTARDAGLNYATGGHQVELEALVQARYKGLVLRSSTVMVYNTFNNLPEDRAADDLFYAIRYDTLTPTQGWMLSNDSDLMWLQDIKGPRHASLLAGVRATTVMPFYNESVYEDGDDASNNPNGPQLRIGPSIGYIFYDRPDRFPRFNRPTLILQPQWHVLHRWRTGEAIVDGQDVGVSQAMPTIVIAFVFTGQLWGRN</sequence>
<keyword evidence="2" id="KW-0732">Signal</keyword>
<proteinExistence type="predicted"/>
<dbReference type="eggNOG" id="ENOG5032NM3">
    <property type="taxonomic scope" value="Bacteria"/>
</dbReference>
<comment type="caution">
    <text evidence="3">The sequence shown here is derived from an EMBL/GenBank/DDBJ whole genome shotgun (WGS) entry which is preliminary data.</text>
</comment>
<organism evidence="3 4">
    <name type="scientific">Plesiocystis pacifica SIR-1</name>
    <dbReference type="NCBI Taxonomy" id="391625"/>
    <lineage>
        <taxon>Bacteria</taxon>
        <taxon>Pseudomonadati</taxon>
        <taxon>Myxococcota</taxon>
        <taxon>Polyangia</taxon>
        <taxon>Nannocystales</taxon>
        <taxon>Nannocystaceae</taxon>
        <taxon>Plesiocystis</taxon>
    </lineage>
</organism>
<feature type="region of interest" description="Disordered" evidence="1">
    <location>
        <begin position="29"/>
        <end position="118"/>
    </location>
</feature>
<gene>
    <name evidence="3" type="ORF">PPSIR1_17010</name>
</gene>
<evidence type="ECO:0000313" key="4">
    <source>
        <dbReference type="Proteomes" id="UP000005801"/>
    </source>
</evidence>
<name>A6GGJ5_9BACT</name>
<accession>A6GGJ5</accession>
<feature type="signal peptide" evidence="2">
    <location>
        <begin position="1"/>
        <end position="28"/>
    </location>
</feature>
<dbReference type="EMBL" id="ABCS01000107">
    <property type="protein sequence ID" value="EDM75021.1"/>
    <property type="molecule type" value="Genomic_DNA"/>
</dbReference>
<dbReference type="Proteomes" id="UP000005801">
    <property type="component" value="Unassembled WGS sequence"/>
</dbReference>
<keyword evidence="4" id="KW-1185">Reference proteome</keyword>
<evidence type="ECO:0000256" key="2">
    <source>
        <dbReference type="SAM" id="SignalP"/>
    </source>
</evidence>
<feature type="compositionally biased region" description="Low complexity" evidence="1">
    <location>
        <begin position="49"/>
        <end position="69"/>
    </location>
</feature>
<dbReference type="AlphaFoldDB" id="A6GGJ5"/>
<reference evidence="3 4" key="1">
    <citation type="submission" date="2007-06" db="EMBL/GenBank/DDBJ databases">
        <authorList>
            <person name="Shimkets L."/>
            <person name="Ferriera S."/>
            <person name="Johnson J."/>
            <person name="Kravitz S."/>
            <person name="Beeson K."/>
            <person name="Sutton G."/>
            <person name="Rogers Y.-H."/>
            <person name="Friedman R."/>
            <person name="Frazier M."/>
            <person name="Venter J.C."/>
        </authorList>
    </citation>
    <scope>NUCLEOTIDE SEQUENCE [LARGE SCALE GENOMIC DNA]</scope>
    <source>
        <strain evidence="3 4">SIR-1</strain>
    </source>
</reference>